<sequence>MSNFKDNKSASDNFASSSILGEDEICASISSYLCKLFKRPILTSINTDDIEINSRNINEFKHTINKNIVDLVREIKIYSMNQIHIKKKSCIRITEISFYNKSFDEFIITKSYEELRDIFIYCLNSSAIVKNVEGQTFISKVISKLNLDTHNELSEIIKSFVPKLSSNLLICYGKILYMLWIEYISQNDEKKMQNLEEVIQKTFCMGSIKLNPVIALRMRLILHSFHTNRDDVRVNKLLLRLYDPIIWRYLSVANWKVRLNTTALLAMLFPLIDPSLSTGVYNSELDNQFSIIQNLLVDSHSEVRIAAIQSVSRILTLYWEITPIERIHEILSTLSTKSIKDKNSSSARVAVINGMNAIINNPLSQNIMKGYLPNIFAYLHDLDIEVRYSVALLILKISRIQGFDYSQIISKKQILSRISKEFIIYQVRQSTYFMKYGKLCENSNILINDIFSNDQDSVFESLKVARVLAELLNPSIFIERAKEQLKNCYFFCDLCPIGMIGYFCSLKIFVDETIGKNIQNSDLLRLAVLIITTTIENYQKNKITYNKAKILLASSKEILSIVFSNQISLVESNQEVCYISNYNDKKRRNTTQIAIKYFTNACNDDFLLKIDPNDKIWVSILQLLQHQTVLNSSFYPKFSQKLISELWNHSLAVFRNRLDEKSARTKLGTIILLSKNWKLLDNIIPILVDNACKLLSNKLITDHEIINANLEAKLIPKDIGAFSLNTLLNILIYNEIRVYFSNNSSLISCIEKLANSILNTHINETSLEIELDTKQLTKKLLIYCLAIIKNEKSFYELILIIFRKINYIANDINHSFDQFLLLFEILGTALSIPNSNLSNEKKTLEEIAKMSEDLLITMRNILEMSDRSELFEIRVRQGINTYLFALKQIIGSSNFELVSLSKEIESKLDIFPEISK</sequence>
<dbReference type="PANTHER" id="PTHR16199:SF4">
    <property type="entry name" value="CONDENSIN-2 COMPLEX SUBUNIT G2"/>
    <property type="match status" value="1"/>
</dbReference>
<evidence type="ECO:0000313" key="1">
    <source>
        <dbReference type="EMBL" id="OII73749.1"/>
    </source>
</evidence>
<dbReference type="InterPro" id="IPR024741">
    <property type="entry name" value="Condensin2_G2"/>
</dbReference>
<proteinExistence type="predicted"/>
<keyword evidence="2" id="KW-1185">Reference proteome</keyword>
<dbReference type="InterPro" id="IPR016024">
    <property type="entry name" value="ARM-type_fold"/>
</dbReference>
<dbReference type="PANTHER" id="PTHR16199">
    <property type="entry name" value="CONDENSIN-2 COMPLEX SUBUNIT G2"/>
    <property type="match status" value="1"/>
</dbReference>
<dbReference type="VEuPathDB" id="CryptoDB:cubi_03547"/>
<comment type="caution">
    <text evidence="1">The sequence shown here is derived from an EMBL/GenBank/DDBJ whole genome shotgun (WGS) entry which is preliminary data.</text>
</comment>
<dbReference type="Gene3D" id="1.25.10.10">
    <property type="entry name" value="Leucine-rich Repeat Variant"/>
    <property type="match status" value="1"/>
</dbReference>
<dbReference type="AlphaFoldDB" id="A0A1J4MLK4"/>
<dbReference type="GO" id="GO:0000796">
    <property type="term" value="C:condensin complex"/>
    <property type="evidence" value="ECO:0007669"/>
    <property type="project" value="TreeGrafter"/>
</dbReference>
<dbReference type="GO" id="GO:0000070">
    <property type="term" value="P:mitotic sister chromatid segregation"/>
    <property type="evidence" value="ECO:0007669"/>
    <property type="project" value="TreeGrafter"/>
</dbReference>
<protein>
    <submittedName>
        <fullName evidence="1">HEAT repeat-containing protein</fullName>
    </submittedName>
</protein>
<dbReference type="GeneID" id="39980339"/>
<dbReference type="Pfam" id="PF12422">
    <property type="entry name" value="Condensin2nSMC"/>
    <property type="match status" value="1"/>
</dbReference>
<dbReference type="RefSeq" id="XP_028875004.1">
    <property type="nucleotide sequence ID" value="XM_029020560.1"/>
</dbReference>
<dbReference type="EMBL" id="LRBP01000014">
    <property type="protein sequence ID" value="OII73749.1"/>
    <property type="molecule type" value="Genomic_DNA"/>
</dbReference>
<accession>A0A1J4MLK4</accession>
<dbReference type="GO" id="GO:0005634">
    <property type="term" value="C:nucleus"/>
    <property type="evidence" value="ECO:0007669"/>
    <property type="project" value="InterPro"/>
</dbReference>
<dbReference type="Proteomes" id="UP000186176">
    <property type="component" value="Unassembled WGS sequence"/>
</dbReference>
<name>A0A1J4MLK4_9CRYT</name>
<dbReference type="SUPFAM" id="SSF48371">
    <property type="entry name" value="ARM repeat"/>
    <property type="match status" value="1"/>
</dbReference>
<dbReference type="OrthoDB" id="2013972at2759"/>
<evidence type="ECO:0000313" key="2">
    <source>
        <dbReference type="Proteomes" id="UP000186176"/>
    </source>
</evidence>
<organism evidence="1 2">
    <name type="scientific">Cryptosporidium ubiquitum</name>
    <dbReference type="NCBI Taxonomy" id="857276"/>
    <lineage>
        <taxon>Eukaryota</taxon>
        <taxon>Sar</taxon>
        <taxon>Alveolata</taxon>
        <taxon>Apicomplexa</taxon>
        <taxon>Conoidasida</taxon>
        <taxon>Coccidia</taxon>
        <taxon>Eucoccidiorida</taxon>
        <taxon>Eimeriorina</taxon>
        <taxon>Cryptosporidiidae</taxon>
        <taxon>Cryptosporidium</taxon>
    </lineage>
</organism>
<dbReference type="InterPro" id="IPR011989">
    <property type="entry name" value="ARM-like"/>
</dbReference>
<reference evidence="1 2" key="1">
    <citation type="submission" date="2016-10" db="EMBL/GenBank/DDBJ databases">
        <title>Reductive evolution of mitochondrial metabolism and differential evolution of invasion-related proteins in Cryptosporidium.</title>
        <authorList>
            <person name="Liu S."/>
            <person name="Roellig D.M."/>
            <person name="Guo Y."/>
            <person name="Li N."/>
            <person name="Frace M.A."/>
            <person name="Tang K."/>
            <person name="Zhang L."/>
            <person name="Feng Y."/>
            <person name="Xiao L."/>
        </authorList>
    </citation>
    <scope>NUCLEOTIDE SEQUENCE [LARGE SCALE GENOMIC DNA]</scope>
    <source>
        <strain evidence="1">39726</strain>
    </source>
</reference>
<gene>
    <name evidence="1" type="ORF">cubi_03547</name>
</gene>